<keyword evidence="4" id="KW-0809">Transit peptide</keyword>
<dbReference type="GO" id="GO:0051082">
    <property type="term" value="F:unfolded protein binding"/>
    <property type="evidence" value="ECO:0007669"/>
    <property type="project" value="TreeGrafter"/>
</dbReference>
<dbReference type="AlphaFoldDB" id="A0A0R3Q061"/>
<proteinExistence type="inferred from homology"/>
<evidence type="ECO:0000256" key="9">
    <source>
        <dbReference type="SAM" id="Phobius"/>
    </source>
</evidence>
<keyword evidence="3 9" id="KW-0812">Transmembrane</keyword>
<keyword evidence="6" id="KW-0496">Mitochondrion</keyword>
<protein>
    <submittedName>
        <fullName evidence="12">Protein PET100 homolog, mitochondrial</fullName>
    </submittedName>
</protein>
<dbReference type="STRING" id="334426.A0A0R3Q061"/>
<dbReference type="Pfam" id="PF09803">
    <property type="entry name" value="Pet100"/>
    <property type="match status" value="1"/>
</dbReference>
<evidence type="ECO:0000256" key="7">
    <source>
        <dbReference type="ARBA" id="ARBA00023136"/>
    </source>
</evidence>
<evidence type="ECO:0000256" key="1">
    <source>
        <dbReference type="ARBA" id="ARBA00004167"/>
    </source>
</evidence>
<evidence type="ECO:0000313" key="10">
    <source>
        <dbReference type="EMBL" id="VDM63865.1"/>
    </source>
</evidence>
<keyword evidence="5 9" id="KW-1133">Transmembrane helix</keyword>
<feature type="transmembrane region" description="Helical" evidence="9">
    <location>
        <begin position="6"/>
        <end position="25"/>
    </location>
</feature>
<organism evidence="12">
    <name type="scientific">Angiostrongylus costaricensis</name>
    <name type="common">Nematode worm</name>
    <dbReference type="NCBI Taxonomy" id="334426"/>
    <lineage>
        <taxon>Eukaryota</taxon>
        <taxon>Metazoa</taxon>
        <taxon>Ecdysozoa</taxon>
        <taxon>Nematoda</taxon>
        <taxon>Chromadorea</taxon>
        <taxon>Rhabditida</taxon>
        <taxon>Rhabditina</taxon>
        <taxon>Rhabditomorpha</taxon>
        <taxon>Strongyloidea</taxon>
        <taxon>Metastrongylidae</taxon>
        <taxon>Angiostrongylus</taxon>
    </lineage>
</organism>
<dbReference type="EMBL" id="UYYA01004965">
    <property type="protein sequence ID" value="VDM63865.1"/>
    <property type="molecule type" value="Genomic_DNA"/>
</dbReference>
<name>A0A0R3Q061_ANGCS</name>
<dbReference type="OMA" id="WKLETFR"/>
<dbReference type="WBParaSite" id="ACOC_0001227901-mRNA-1">
    <property type="protein sequence ID" value="ACOC_0001227901-mRNA-1"/>
    <property type="gene ID" value="ACOC_0001227901"/>
</dbReference>
<dbReference type="GO" id="GO:0005743">
    <property type="term" value="C:mitochondrial inner membrane"/>
    <property type="evidence" value="ECO:0007669"/>
    <property type="project" value="TreeGrafter"/>
</dbReference>
<dbReference type="PANTHER" id="PTHR33968">
    <property type="entry name" value="PROTEIN PET100 HOMOLOG, MITOCHONDRIAL"/>
    <property type="match status" value="1"/>
</dbReference>
<accession>A0A0R3Q061</accession>
<evidence type="ECO:0000313" key="12">
    <source>
        <dbReference type="WBParaSite" id="ACOC_0001227901-mRNA-1"/>
    </source>
</evidence>
<reference evidence="12" key="1">
    <citation type="submission" date="2017-02" db="UniProtKB">
        <authorList>
            <consortium name="WormBaseParasite"/>
        </authorList>
    </citation>
    <scope>IDENTIFICATION</scope>
</reference>
<comment type="subcellular location">
    <subcellularLocation>
        <location evidence="1">Membrane</location>
        <topology evidence="1">Single-pass membrane protein</topology>
    </subcellularLocation>
    <subcellularLocation>
        <location evidence="2">Mitochondrion membrane</location>
    </subcellularLocation>
</comment>
<dbReference type="PANTHER" id="PTHR33968:SF1">
    <property type="entry name" value="PROTEIN PET100 HOMOLOG, MITOCHONDRIAL"/>
    <property type="match status" value="1"/>
</dbReference>
<dbReference type="GO" id="GO:0033617">
    <property type="term" value="P:mitochondrial respiratory chain complex IV assembly"/>
    <property type="evidence" value="ECO:0007669"/>
    <property type="project" value="InterPro"/>
</dbReference>
<evidence type="ECO:0000256" key="4">
    <source>
        <dbReference type="ARBA" id="ARBA00022946"/>
    </source>
</evidence>
<dbReference type="Proteomes" id="UP000267027">
    <property type="component" value="Unassembled WGS sequence"/>
</dbReference>
<evidence type="ECO:0000256" key="6">
    <source>
        <dbReference type="ARBA" id="ARBA00023128"/>
    </source>
</evidence>
<evidence type="ECO:0000256" key="5">
    <source>
        <dbReference type="ARBA" id="ARBA00022989"/>
    </source>
</evidence>
<evidence type="ECO:0000256" key="3">
    <source>
        <dbReference type="ARBA" id="ARBA00022692"/>
    </source>
</evidence>
<evidence type="ECO:0000256" key="8">
    <source>
        <dbReference type="ARBA" id="ARBA00038077"/>
    </source>
</evidence>
<keyword evidence="11" id="KW-1185">Reference proteome</keyword>
<comment type="similarity">
    <text evidence="8">Belongs to the PET100 family.</text>
</comment>
<evidence type="ECO:0000256" key="2">
    <source>
        <dbReference type="ARBA" id="ARBA00004325"/>
    </source>
</evidence>
<sequence>MGGWKLETFRFGLMVIFPVAAFWFFNQPSLFKFFMKGFKFPDNREGDAAIAQFKEQLLAEKRKKEYEALLREQMAFEEARRQREKLY</sequence>
<reference evidence="10 11" key="2">
    <citation type="submission" date="2018-11" db="EMBL/GenBank/DDBJ databases">
        <authorList>
            <consortium name="Pathogen Informatics"/>
        </authorList>
    </citation>
    <scope>NUCLEOTIDE SEQUENCE [LARGE SCALE GENOMIC DNA]</scope>
    <source>
        <strain evidence="10 11">Costa Rica</strain>
    </source>
</reference>
<dbReference type="OrthoDB" id="18175at2759"/>
<evidence type="ECO:0000313" key="11">
    <source>
        <dbReference type="Proteomes" id="UP000267027"/>
    </source>
</evidence>
<keyword evidence="7 9" id="KW-0472">Membrane</keyword>
<dbReference type="InterPro" id="IPR018625">
    <property type="entry name" value="Pet100"/>
</dbReference>
<gene>
    <name evidence="10" type="ORF">ACOC_LOCUS12280</name>
</gene>